<dbReference type="Pfam" id="PF00248">
    <property type="entry name" value="Aldo_ket_red"/>
    <property type="match status" value="1"/>
</dbReference>
<dbReference type="PANTHER" id="PTHR43638">
    <property type="entry name" value="OXIDOREDUCTASE, ALDO/KETO REDUCTASE FAMILY PROTEIN"/>
    <property type="match status" value="1"/>
</dbReference>
<gene>
    <name evidence="5" type="ORF">DB31_8623</name>
    <name evidence="6" type="ORF">DB31_8710</name>
</gene>
<dbReference type="PANTHER" id="PTHR43638:SF3">
    <property type="entry name" value="ALDEHYDE REDUCTASE"/>
    <property type="match status" value="1"/>
</dbReference>
<dbReference type="Proteomes" id="UP000028725">
    <property type="component" value="Unassembled WGS sequence"/>
</dbReference>
<dbReference type="GO" id="GO:0016491">
    <property type="term" value="F:oxidoreductase activity"/>
    <property type="evidence" value="ECO:0007669"/>
    <property type="project" value="InterPro"/>
</dbReference>
<dbReference type="InterPro" id="IPR036812">
    <property type="entry name" value="NAD(P)_OxRdtase_dom_sf"/>
</dbReference>
<dbReference type="EMBL" id="JMCB01000008">
    <property type="protein sequence ID" value="KFE67357.1"/>
    <property type="molecule type" value="Genomic_DNA"/>
</dbReference>
<dbReference type="PATRIC" id="fig|394096.3.peg.4662"/>
<dbReference type="CDD" id="cd19138">
    <property type="entry name" value="AKR_YeaE"/>
    <property type="match status" value="1"/>
</dbReference>
<evidence type="ECO:0000313" key="6">
    <source>
        <dbReference type="EMBL" id="KFE67357.1"/>
    </source>
</evidence>
<accession>A0A085WI44</accession>
<feature type="domain" description="NADP-dependent oxidoreductase" evidence="4">
    <location>
        <begin position="16"/>
        <end position="268"/>
    </location>
</feature>
<name>A0A085WI44_9BACT</name>
<evidence type="ECO:0000256" key="2">
    <source>
        <dbReference type="PIRSR" id="PIRSR000097-2"/>
    </source>
</evidence>
<proteinExistence type="predicted"/>
<dbReference type="AlphaFoldDB" id="A0A085WI44"/>
<evidence type="ECO:0000256" key="3">
    <source>
        <dbReference type="PIRSR" id="PIRSR000097-3"/>
    </source>
</evidence>
<dbReference type="InterPro" id="IPR020471">
    <property type="entry name" value="AKR"/>
</dbReference>
<feature type="binding site" evidence="2">
    <location>
        <position position="110"/>
    </location>
    <ligand>
        <name>substrate</name>
    </ligand>
</feature>
<sequence length="280" mass="31339">MRTHAWGPTGWQVPVLGQGTWYLDQAHREEAIRALRRGLDLGMTHVDTAEMYGSGAVEEMVGEAISGRRDEVFLVSKVLPSNASFRGTLGACERSLERLGTDWLDCYLLHWRGKYPLEETFGAFDRLVDQGKIRSWGVSNFDVDDLEEALGFTGEGRITCNQVLYNLEERTTEYRVLPWCEDHRVSMVAYSPLGHGQFPSPSSPRGRALVQVARNHGATLRQVALAFVTRRPSLFAIPKASRVAHVEENAGAADLRLTREEISLIDEAFASEPRPELPML</sequence>
<feature type="site" description="Lowers pKa of active site Tyr" evidence="3">
    <location>
        <position position="77"/>
    </location>
</feature>
<dbReference type="STRING" id="394096.DB31_8623"/>
<evidence type="ECO:0000256" key="1">
    <source>
        <dbReference type="PIRSR" id="PIRSR000097-1"/>
    </source>
</evidence>
<organism evidence="6 7">
    <name type="scientific">Hyalangium minutum</name>
    <dbReference type="NCBI Taxonomy" id="394096"/>
    <lineage>
        <taxon>Bacteria</taxon>
        <taxon>Pseudomonadati</taxon>
        <taxon>Myxococcota</taxon>
        <taxon>Myxococcia</taxon>
        <taxon>Myxococcales</taxon>
        <taxon>Cystobacterineae</taxon>
        <taxon>Archangiaceae</taxon>
        <taxon>Hyalangium</taxon>
    </lineage>
</organism>
<protein>
    <submittedName>
        <fullName evidence="6">Oxidoreductase, aldo/keto reductase family protein</fullName>
    </submittedName>
    <submittedName>
        <fullName evidence="5">Putative oxidoreductase</fullName>
    </submittedName>
</protein>
<dbReference type="OrthoDB" id="5523216at2"/>
<dbReference type="RefSeq" id="WP_044191268.1">
    <property type="nucleotide sequence ID" value="NZ_JMCB01000008.1"/>
</dbReference>
<dbReference type="InterPro" id="IPR023210">
    <property type="entry name" value="NADP_OxRdtase_dom"/>
</dbReference>
<keyword evidence="7" id="KW-1185">Reference proteome</keyword>
<dbReference type="SUPFAM" id="SSF51430">
    <property type="entry name" value="NAD(P)-linked oxidoreductase"/>
    <property type="match status" value="1"/>
</dbReference>
<dbReference type="PIRSF" id="PIRSF000097">
    <property type="entry name" value="AKR"/>
    <property type="match status" value="1"/>
</dbReference>
<evidence type="ECO:0000313" key="7">
    <source>
        <dbReference type="Proteomes" id="UP000028725"/>
    </source>
</evidence>
<evidence type="ECO:0000313" key="5">
    <source>
        <dbReference type="EMBL" id="KFE67270.1"/>
    </source>
</evidence>
<reference evidence="6 7" key="1">
    <citation type="submission" date="2014-04" db="EMBL/GenBank/DDBJ databases">
        <title>Genome assembly of Hyalangium minutum DSM 14724.</title>
        <authorList>
            <person name="Sharma G."/>
            <person name="Subramanian S."/>
        </authorList>
    </citation>
    <scope>NUCLEOTIDE SEQUENCE [LARGE SCALE GENOMIC DNA]</scope>
    <source>
        <strain evidence="6 7">DSM 14724</strain>
    </source>
</reference>
<dbReference type="Gene3D" id="3.20.20.100">
    <property type="entry name" value="NADP-dependent oxidoreductase domain"/>
    <property type="match status" value="1"/>
</dbReference>
<dbReference type="PRINTS" id="PR00069">
    <property type="entry name" value="ALDKETRDTASE"/>
</dbReference>
<dbReference type="EMBL" id="JMCB01000008">
    <property type="protein sequence ID" value="KFE67270.1"/>
    <property type="molecule type" value="Genomic_DNA"/>
</dbReference>
<comment type="caution">
    <text evidence="6">The sequence shown here is derived from an EMBL/GenBank/DDBJ whole genome shotgun (WGS) entry which is preliminary data.</text>
</comment>
<evidence type="ECO:0000259" key="4">
    <source>
        <dbReference type="Pfam" id="PF00248"/>
    </source>
</evidence>
<feature type="active site" description="Proton donor" evidence="1">
    <location>
        <position position="52"/>
    </location>
</feature>